<keyword evidence="1" id="KW-0732">Signal</keyword>
<protein>
    <recommendedName>
        <fullName evidence="4">Twin-arginine translocation signal domain-containing protein</fullName>
    </recommendedName>
</protein>
<gene>
    <name evidence="2" type="ORF">CHR60_03610</name>
</gene>
<proteinExistence type="predicted"/>
<reference evidence="2 3" key="1">
    <citation type="journal article" date="2017" name="Front. Microbiol.">
        <title>New Insights into the Diversity of the Genus Faecalibacterium.</title>
        <authorList>
            <person name="Benevides L."/>
            <person name="Burman S."/>
            <person name="Martin R."/>
            <person name="Robert V."/>
            <person name="Thomas M."/>
            <person name="Miquel S."/>
            <person name="Chain F."/>
            <person name="Sokol H."/>
            <person name="Bermudez-Humaran L.G."/>
            <person name="Morrison M."/>
            <person name="Langella P."/>
            <person name="Azevedo V.A."/>
            <person name="Chatel J.M."/>
            <person name="Soares S."/>
        </authorList>
    </citation>
    <scope>NUCLEOTIDE SEQUENCE [LARGE SCALE GENOMIC DNA]</scope>
    <source>
        <strain evidence="2 3">AHMP21</strain>
    </source>
</reference>
<feature type="signal peptide" evidence="1">
    <location>
        <begin position="1"/>
        <end position="17"/>
    </location>
</feature>
<accession>A0A2A7B8G3</accession>
<dbReference type="OrthoDB" id="1863062at2"/>
<dbReference type="InterPro" id="IPR006311">
    <property type="entry name" value="TAT_signal"/>
</dbReference>
<dbReference type="PROSITE" id="PS51318">
    <property type="entry name" value="TAT"/>
    <property type="match status" value="1"/>
</dbReference>
<dbReference type="RefSeq" id="WP_097791786.1">
    <property type="nucleotide sequence ID" value="NZ_NOUV01000006.1"/>
</dbReference>
<evidence type="ECO:0000256" key="1">
    <source>
        <dbReference type="SAM" id="SignalP"/>
    </source>
</evidence>
<feature type="chain" id="PRO_5012834436" description="Twin-arginine translocation signal domain-containing protein" evidence="1">
    <location>
        <begin position="18"/>
        <end position="178"/>
    </location>
</feature>
<dbReference type="EMBL" id="NOUV01000006">
    <property type="protein sequence ID" value="PDX87572.1"/>
    <property type="molecule type" value="Genomic_DNA"/>
</dbReference>
<dbReference type="PROSITE" id="PS51257">
    <property type="entry name" value="PROKAR_LIPOPROTEIN"/>
    <property type="match status" value="1"/>
</dbReference>
<organism evidence="2 3">
    <name type="scientific">Faecalibacterium prausnitzii</name>
    <dbReference type="NCBI Taxonomy" id="853"/>
    <lineage>
        <taxon>Bacteria</taxon>
        <taxon>Bacillati</taxon>
        <taxon>Bacillota</taxon>
        <taxon>Clostridia</taxon>
        <taxon>Eubacteriales</taxon>
        <taxon>Oscillospiraceae</taxon>
        <taxon>Faecalibacterium</taxon>
    </lineage>
</organism>
<name>A0A2A7B8G3_9FIRM</name>
<dbReference type="InterPro" id="IPR019546">
    <property type="entry name" value="TAT_signal_bac_arc"/>
</dbReference>
<dbReference type="Proteomes" id="UP000220904">
    <property type="component" value="Unassembled WGS sequence"/>
</dbReference>
<evidence type="ECO:0000313" key="2">
    <source>
        <dbReference type="EMBL" id="PDX87572.1"/>
    </source>
</evidence>
<evidence type="ECO:0000313" key="3">
    <source>
        <dbReference type="Proteomes" id="UP000220904"/>
    </source>
</evidence>
<comment type="caution">
    <text evidence="2">The sequence shown here is derived from an EMBL/GenBank/DDBJ whole genome shotgun (WGS) entry which is preliminary data.</text>
</comment>
<sequence>MSFAFSRRSFLKYTAVAAVAVAGASLFTGCKVDTSDSYNALRTTPGELTILQVTAAMGTYVEASKSYTAPVVTGTTIAFPFKITNGRANPIYVNPNNFKATVLNAKDEVIAKYTAINGLTPDAPLCDTNLKKGASVSGNVNLTLGAALEPGQSIVLTYCPDLQYNEYSLNWKTTCPEG</sequence>
<dbReference type="AlphaFoldDB" id="A0A2A7B8G3"/>
<dbReference type="NCBIfam" id="TIGR01409">
    <property type="entry name" value="TAT_signal_seq"/>
    <property type="match status" value="1"/>
</dbReference>
<evidence type="ECO:0008006" key="4">
    <source>
        <dbReference type="Google" id="ProtNLM"/>
    </source>
</evidence>